<dbReference type="Gene3D" id="3.40.50.300">
    <property type="entry name" value="P-loop containing nucleotide triphosphate hydrolases"/>
    <property type="match status" value="1"/>
</dbReference>
<dbReference type="Pfam" id="PF00400">
    <property type="entry name" value="WD40"/>
    <property type="match status" value="12"/>
</dbReference>
<dbReference type="InterPro" id="IPR011047">
    <property type="entry name" value="Quinoprotein_ADH-like_sf"/>
</dbReference>
<dbReference type="HOGENOM" id="CLU_003915_0_1_3"/>
<feature type="domain" description="NACHT N-terminal helical" evidence="5">
    <location>
        <begin position="4"/>
        <end position="134"/>
    </location>
</feature>
<dbReference type="SUPFAM" id="SSF52540">
    <property type="entry name" value="P-loop containing nucleoside triphosphate hydrolases"/>
    <property type="match status" value="1"/>
</dbReference>
<keyword evidence="6" id="KW-0418">Kinase</keyword>
<dbReference type="SUPFAM" id="SSF50998">
    <property type="entry name" value="Quinoprotein alcohol dehydrogenase-like"/>
    <property type="match status" value="1"/>
</dbReference>
<dbReference type="PROSITE" id="PS50294">
    <property type="entry name" value="WD_REPEATS_REGION"/>
    <property type="match status" value="12"/>
</dbReference>
<accession>K9Z9Q8</accession>
<dbReference type="EMBL" id="CP003659">
    <property type="protein sequence ID" value="AFZ55906.1"/>
    <property type="molecule type" value="Genomic_DNA"/>
</dbReference>
<evidence type="ECO:0000256" key="3">
    <source>
        <dbReference type="PROSITE-ProRule" id="PRU00221"/>
    </source>
</evidence>
<feature type="repeat" description="WD" evidence="3">
    <location>
        <begin position="904"/>
        <end position="945"/>
    </location>
</feature>
<dbReference type="STRING" id="272123.Anacy_0304"/>
<keyword evidence="2" id="KW-0677">Repeat</keyword>
<evidence type="ECO:0000259" key="5">
    <source>
        <dbReference type="Pfam" id="PF22736"/>
    </source>
</evidence>
<dbReference type="InterPro" id="IPR001680">
    <property type="entry name" value="WD40_rpt"/>
</dbReference>
<evidence type="ECO:0000256" key="1">
    <source>
        <dbReference type="ARBA" id="ARBA00022574"/>
    </source>
</evidence>
<dbReference type="RefSeq" id="WP_015212562.1">
    <property type="nucleotide sequence ID" value="NC_019771.1"/>
</dbReference>
<name>K9Z9Q8_ANACC</name>
<dbReference type="InterPro" id="IPR054557">
    <property type="entry name" value="NA-iREase1_dom"/>
</dbReference>
<dbReference type="InterPro" id="IPR051510">
    <property type="entry name" value="SKI8"/>
</dbReference>
<feature type="repeat" description="WD" evidence="3">
    <location>
        <begin position="1240"/>
        <end position="1281"/>
    </location>
</feature>
<dbReference type="InterPro" id="IPR015943">
    <property type="entry name" value="WD40/YVTN_repeat-like_dom_sf"/>
</dbReference>
<evidence type="ECO:0000313" key="7">
    <source>
        <dbReference type="Proteomes" id="UP000010474"/>
    </source>
</evidence>
<dbReference type="GO" id="GO:0032991">
    <property type="term" value="C:protein-containing complex"/>
    <property type="evidence" value="ECO:0007669"/>
    <property type="project" value="UniProtKB-ARBA"/>
</dbReference>
<dbReference type="InterPro" id="IPR036322">
    <property type="entry name" value="WD40_repeat_dom_sf"/>
</dbReference>
<dbReference type="CDD" id="cd00200">
    <property type="entry name" value="WD40"/>
    <property type="match status" value="2"/>
</dbReference>
<feature type="repeat" description="WD" evidence="3">
    <location>
        <begin position="946"/>
        <end position="987"/>
    </location>
</feature>
<dbReference type="Gene3D" id="2.130.10.10">
    <property type="entry name" value="YVTN repeat-like/Quinoprotein amine dehydrogenase"/>
    <property type="match status" value="6"/>
</dbReference>
<feature type="repeat" description="WD" evidence="3">
    <location>
        <begin position="1030"/>
        <end position="1071"/>
    </location>
</feature>
<dbReference type="InterPro" id="IPR027417">
    <property type="entry name" value="P-loop_NTPase"/>
</dbReference>
<feature type="repeat" description="WD" evidence="3">
    <location>
        <begin position="1282"/>
        <end position="1323"/>
    </location>
</feature>
<dbReference type="InterPro" id="IPR054610">
    <property type="entry name" value="NNH"/>
</dbReference>
<dbReference type="PANTHER" id="PTHR44090">
    <property type="entry name" value="WD REPEAT-CONTAINING PROTEIN 61"/>
    <property type="match status" value="1"/>
</dbReference>
<dbReference type="Pfam" id="PF22722">
    <property type="entry name" value="NA-iREase1"/>
    <property type="match status" value="1"/>
</dbReference>
<evidence type="ECO:0000256" key="2">
    <source>
        <dbReference type="ARBA" id="ARBA00022737"/>
    </source>
</evidence>
<keyword evidence="7" id="KW-1185">Reference proteome</keyword>
<dbReference type="PATRIC" id="fig|272123.3.peg.329"/>
<dbReference type="PANTHER" id="PTHR44090:SF1">
    <property type="entry name" value="SUPERKILLER COMPLEX PROTEIN 8"/>
    <property type="match status" value="1"/>
</dbReference>
<evidence type="ECO:0000259" key="4">
    <source>
        <dbReference type="Pfam" id="PF22722"/>
    </source>
</evidence>
<protein>
    <submittedName>
        <fullName evidence="6">(Myosin heavy-chain) kinase</fullName>
        <ecNumber evidence="6">2.7.11.7</ecNumber>
    </submittedName>
</protein>
<dbReference type="eggNOG" id="COG5635">
    <property type="taxonomic scope" value="Bacteria"/>
</dbReference>
<dbReference type="eggNOG" id="COG2319">
    <property type="taxonomic scope" value="Bacteria"/>
</dbReference>
<organism evidence="6 7">
    <name type="scientific">Anabaena cylindrica (strain ATCC 27899 / PCC 7122)</name>
    <dbReference type="NCBI Taxonomy" id="272123"/>
    <lineage>
        <taxon>Bacteria</taxon>
        <taxon>Bacillati</taxon>
        <taxon>Cyanobacteriota</taxon>
        <taxon>Cyanophyceae</taxon>
        <taxon>Nostocales</taxon>
        <taxon>Nostocaceae</taxon>
        <taxon>Anabaena</taxon>
    </lineage>
</organism>
<feature type="repeat" description="WD" evidence="3">
    <location>
        <begin position="862"/>
        <end position="903"/>
    </location>
</feature>
<sequence length="1355" mass="151053">MFIIDDVIGALIGKATDKVLDQLDHSETRLRILNKFGLKSDEPPNDFDGVYVYTLIEYGVGKPKFILELFKEKEIKEEFQQAFSQNKSFNSQTLDSFIQSSNIGDRIKDENIDYRRELAEFARLFVEIVKRARTATEILQEHKLESLQNSLNQVREQINKLSLPEIQKQITQLLQNQQQLLPPAEIVRETELCKQLKKWFQTLGYKFETYEILKPEYFEWIINIPKRRGYDRILIHGVEAEAGINDINTVKQAVETQKVDEGWIVAPRRVSKLARTEVEKAENSHIFCYSFDELIEADADFTGYFDWLETEVKIRGIDKYYVPLACTKEEINPITKQRIGVSHYGKEDGWIERYINEWLADPVKEHLSVLGEFGTGKTWFAFHYAWLALQKYRQAKAEGLPIPRIPLVIPLRDYAKAVSIESLFSEFFFRKHNIGLSGYSAFEQLNRMGKLLLIFDGFDEMAARVDLQAMINNFWELAQVVGTPGTKAILTCRTEHFPEALEGRTLLNAELQASTKNLTGETPQFEVLELEKLNDEQIKQVLDFKAKPETVDKVINNEQLLDLARRPVMIDLIMEALPDIEAGKPVDISRVYLYAVRHKMERDIKADRTFTSMADKLYFLCELSWEMLSTDKMSLNYKEFPDRIRRCFGKAVEEQKDLDHWHFDMMGQTMLIRNADGDYYPAHRSLLEFFVAYKLGRELGILAADFQEVVEFLPYDQATNDLTQTFGKTLLAKAVLDLMFLMLSKTANQRLLAEVKATKGKTEIVAGYCGSNAVQLLLKRSRLALEKQDLSQTVIPGVNFGLASLYNVNLKGANLTDALFAKALGAIYSLAFSPNGKYLVTGDSDGRVQIWNAVTGREILTFVDHSRVVWSVAWSGDGLTLASGSSDETVKLWDVQTGDCVQTLEGHSNGVRSVAWSGDGLTLASGSFDNTVKLWDVQTGYCVRTLEGHSRVVWSVAWSGDGLTLASGSSDETVKLWDVQTGDCVQTLEGHSDWVNSVAWSGDGLTLASGSGDNTVKLWDVQTGDCVQTLEGHGSGVYSVAWSGDGLTLASGSDDKTVKLWDVQTGDCVQTLEGHSNWVNSVAWSGDGLTLASGSDDKTVKLWDVQTGDCVQTLEGHSNWVNSVVWSGDGLTLASGSLDNTVKLWDVQTGDCVQTLESHSNSVFSVDWSIDSLTLASGSGDKTVKVWDVQTGDCVQTLEGHRSVVRSVAWSGDGLTLASGSGDETVKVWDVQTGDCVQTLEGHRSVVRSVAWSGDGLTLASVSFDKTVKLWDVQTGDCVQTLEGHSDGVRSVAWSGDGLTLASGSFDNTVKLWDVQTGDCIATFNHQLYAGLKIQGVKGLSRAEILTLKALGAVE</sequence>
<dbReference type="InterPro" id="IPR020472">
    <property type="entry name" value="WD40_PAC1"/>
</dbReference>
<dbReference type="PRINTS" id="PR00320">
    <property type="entry name" value="GPROTEINBRPT"/>
</dbReference>
<dbReference type="KEGG" id="acy:Anacy_0304"/>
<evidence type="ECO:0000313" key="6">
    <source>
        <dbReference type="EMBL" id="AFZ55906.1"/>
    </source>
</evidence>
<dbReference type="Pfam" id="PF22736">
    <property type="entry name" value="NNH5"/>
    <property type="match status" value="1"/>
</dbReference>
<dbReference type="SMART" id="SM00320">
    <property type="entry name" value="WD40"/>
    <property type="match status" value="12"/>
</dbReference>
<dbReference type="Proteomes" id="UP000010474">
    <property type="component" value="Chromosome"/>
</dbReference>
<feature type="repeat" description="WD" evidence="3">
    <location>
        <begin position="1156"/>
        <end position="1197"/>
    </location>
</feature>
<dbReference type="PROSITE" id="PS50082">
    <property type="entry name" value="WD_REPEATS_2"/>
    <property type="match status" value="12"/>
</dbReference>
<dbReference type="Pfam" id="PF00805">
    <property type="entry name" value="Pentapeptide"/>
    <property type="match status" value="1"/>
</dbReference>
<feature type="repeat" description="WD" evidence="3">
    <location>
        <begin position="988"/>
        <end position="1029"/>
    </location>
</feature>
<feature type="repeat" description="WD" evidence="3">
    <location>
        <begin position="1114"/>
        <end position="1155"/>
    </location>
</feature>
<reference evidence="7" key="1">
    <citation type="journal article" date="2013" name="Proc. Natl. Acad. Sci. U.S.A.">
        <title>Improving the coverage of the cyanobacterial phylum using diversity-driven genome sequencing.</title>
        <authorList>
            <person name="Shih P.M."/>
            <person name="Wu D."/>
            <person name="Latifi A."/>
            <person name="Axen S.D."/>
            <person name="Fewer D.P."/>
            <person name="Talla E."/>
            <person name="Calteau A."/>
            <person name="Cai F."/>
            <person name="Tandeau de Marsac N."/>
            <person name="Rippka R."/>
            <person name="Herdman M."/>
            <person name="Sivonen K."/>
            <person name="Coursin T."/>
            <person name="Laurent T."/>
            <person name="Goodwin L."/>
            <person name="Nolan M."/>
            <person name="Davenport K.W."/>
            <person name="Han C.S."/>
            <person name="Rubin E.M."/>
            <person name="Eisen J.A."/>
            <person name="Woyke T."/>
            <person name="Gugger M."/>
            <person name="Kerfeld C.A."/>
        </authorList>
    </citation>
    <scope>NUCLEOTIDE SEQUENCE [LARGE SCALE GENOMIC DNA]</scope>
    <source>
        <strain evidence="7">ATCC 27899 / PCC 7122</strain>
    </source>
</reference>
<dbReference type="PROSITE" id="PS00678">
    <property type="entry name" value="WD_REPEATS_1"/>
    <property type="match status" value="11"/>
</dbReference>
<feature type="repeat" description="WD" evidence="3">
    <location>
        <begin position="1072"/>
        <end position="1113"/>
    </location>
</feature>
<dbReference type="GO" id="GO:0016905">
    <property type="term" value="F:myosin heavy chain kinase activity"/>
    <property type="evidence" value="ECO:0007669"/>
    <property type="project" value="UniProtKB-EC"/>
</dbReference>
<keyword evidence="1 3" id="KW-0853">WD repeat</keyword>
<dbReference type="EC" id="2.7.11.7" evidence="6"/>
<dbReference type="InterPro" id="IPR019775">
    <property type="entry name" value="WD40_repeat_CS"/>
</dbReference>
<feature type="repeat" description="WD" evidence="3">
    <location>
        <begin position="820"/>
        <end position="861"/>
    </location>
</feature>
<gene>
    <name evidence="6" type="ordered locus">Anacy_0304</name>
</gene>
<feature type="repeat" description="WD" evidence="3">
    <location>
        <begin position="1198"/>
        <end position="1239"/>
    </location>
</feature>
<proteinExistence type="predicted"/>
<dbReference type="SUPFAM" id="SSF50978">
    <property type="entry name" value="WD40 repeat-like"/>
    <property type="match status" value="1"/>
</dbReference>
<keyword evidence="6" id="KW-0808">Transferase</keyword>
<dbReference type="InterPro" id="IPR001646">
    <property type="entry name" value="5peptide_repeat"/>
</dbReference>
<feature type="domain" description="NACHT-associated inactive Restriction Endonuclease 1 sensor" evidence="4">
    <location>
        <begin position="194"/>
        <end position="296"/>
    </location>
</feature>